<reference evidence="1" key="1">
    <citation type="submission" date="2021-05" db="EMBL/GenBank/DDBJ databases">
        <authorList>
            <person name="Pietrasiak N."/>
            <person name="Ward R."/>
            <person name="Stajich J.E."/>
            <person name="Kurbessoian T."/>
        </authorList>
    </citation>
    <scope>NUCLEOTIDE SEQUENCE</scope>
    <source>
        <strain evidence="1">CPER-KK1</strain>
    </source>
</reference>
<comment type="caution">
    <text evidence="1">The sequence shown here is derived from an EMBL/GenBank/DDBJ whole genome shotgun (WGS) entry which is preliminary data.</text>
</comment>
<evidence type="ECO:0000313" key="2">
    <source>
        <dbReference type="Proteomes" id="UP000753908"/>
    </source>
</evidence>
<gene>
    <name evidence="1" type="ORF">KME25_05790</name>
</gene>
<evidence type="ECO:0000313" key="1">
    <source>
        <dbReference type="EMBL" id="MBW4543940.1"/>
    </source>
</evidence>
<proteinExistence type="predicted"/>
<dbReference type="Proteomes" id="UP000753908">
    <property type="component" value="Unassembled WGS sequence"/>
</dbReference>
<reference evidence="1" key="2">
    <citation type="journal article" date="2022" name="Microbiol. Resour. Announc.">
        <title>Metagenome Sequencing to Explore Phylogenomics of Terrestrial Cyanobacteria.</title>
        <authorList>
            <person name="Ward R.D."/>
            <person name="Stajich J.E."/>
            <person name="Johansen J.R."/>
            <person name="Huntemann M."/>
            <person name="Clum A."/>
            <person name="Foster B."/>
            <person name="Foster B."/>
            <person name="Roux S."/>
            <person name="Palaniappan K."/>
            <person name="Varghese N."/>
            <person name="Mukherjee S."/>
            <person name="Reddy T.B.K."/>
            <person name="Daum C."/>
            <person name="Copeland A."/>
            <person name="Chen I.A."/>
            <person name="Ivanova N.N."/>
            <person name="Kyrpides N.C."/>
            <person name="Shapiro N."/>
            <person name="Eloe-Fadrosh E.A."/>
            <person name="Pietrasiak N."/>
        </authorList>
    </citation>
    <scope>NUCLEOTIDE SEQUENCE</scope>
    <source>
        <strain evidence="1">CPER-KK1</strain>
    </source>
</reference>
<protein>
    <submittedName>
        <fullName evidence="1">Uncharacterized protein</fullName>
    </submittedName>
</protein>
<dbReference type="EMBL" id="JAHHIF010000006">
    <property type="protein sequence ID" value="MBW4543940.1"/>
    <property type="molecule type" value="Genomic_DNA"/>
</dbReference>
<dbReference type="AlphaFoldDB" id="A0A951PHF9"/>
<organism evidence="1 2">
    <name type="scientific">Symplocastrum torsivum CPER-KK1</name>
    <dbReference type="NCBI Taxonomy" id="450513"/>
    <lineage>
        <taxon>Bacteria</taxon>
        <taxon>Bacillati</taxon>
        <taxon>Cyanobacteriota</taxon>
        <taxon>Cyanophyceae</taxon>
        <taxon>Oscillatoriophycideae</taxon>
        <taxon>Oscillatoriales</taxon>
        <taxon>Microcoleaceae</taxon>
        <taxon>Symplocastrum</taxon>
    </lineage>
</organism>
<name>A0A951PHF9_9CYAN</name>
<accession>A0A951PHF9</accession>
<sequence length="84" mass="9580">MSSFQRQGMLSDAAFNDDILTNLALSSISTQKKAGDRLIYKSSRVQKWQKFSESDRRGILSNLIRTWLGKRGNAIAQQKNTHQH</sequence>